<dbReference type="EMBL" id="MN739485">
    <property type="protein sequence ID" value="QHT07704.1"/>
    <property type="molecule type" value="Genomic_DNA"/>
</dbReference>
<protein>
    <submittedName>
        <fullName evidence="2">Uncharacterized protein</fullName>
    </submittedName>
</protein>
<keyword evidence="1" id="KW-0812">Transmembrane</keyword>
<dbReference type="AlphaFoldDB" id="A0A6C0CVC9"/>
<evidence type="ECO:0000256" key="1">
    <source>
        <dbReference type="SAM" id="Phobius"/>
    </source>
</evidence>
<reference evidence="2" key="1">
    <citation type="journal article" date="2020" name="Nature">
        <title>Giant virus diversity and host interactions through global metagenomics.</title>
        <authorList>
            <person name="Schulz F."/>
            <person name="Roux S."/>
            <person name="Paez-Espino D."/>
            <person name="Jungbluth S."/>
            <person name="Walsh D.A."/>
            <person name="Denef V.J."/>
            <person name="McMahon K.D."/>
            <person name="Konstantinidis K.T."/>
            <person name="Eloe-Fadrosh E.A."/>
            <person name="Kyrpides N.C."/>
            <person name="Woyke T."/>
        </authorList>
    </citation>
    <scope>NUCLEOTIDE SEQUENCE</scope>
    <source>
        <strain evidence="2">GVMAG-M-3300021964-36</strain>
    </source>
</reference>
<accession>A0A6C0CVC9</accession>
<organism evidence="2">
    <name type="scientific">viral metagenome</name>
    <dbReference type="NCBI Taxonomy" id="1070528"/>
    <lineage>
        <taxon>unclassified sequences</taxon>
        <taxon>metagenomes</taxon>
        <taxon>organismal metagenomes</taxon>
    </lineage>
</organism>
<name>A0A6C0CVC9_9ZZZZ</name>
<evidence type="ECO:0000313" key="2">
    <source>
        <dbReference type="EMBL" id="QHT07704.1"/>
    </source>
</evidence>
<keyword evidence="1" id="KW-0472">Membrane</keyword>
<sequence>MKSYKVFYSNFVCLLKVKMLIYFLAISMLLLIFVGTFMAVYFYLEYKKEQSKNNNLLNEQDSRNKALIRQNAEYINIIQNKLQKESCSKDRDRTNCFTITRKSGTNEVNTKYIQIEVKPLYKEMNTKQQYKVTYQCRFVPSELTERDIILFDGAMARPEKMVLNRTKGTLDVIFHIPLNTLKFKMYPYIKSLSIMKILVDELST</sequence>
<keyword evidence="1" id="KW-1133">Transmembrane helix</keyword>
<proteinExistence type="predicted"/>
<feature type="transmembrane region" description="Helical" evidence="1">
    <location>
        <begin position="20"/>
        <end position="44"/>
    </location>
</feature>